<name>A0A914D3X7_9BILA</name>
<sequence length="928" mass="99200">MEAKNGLAPPNFRPRPRASVLQATSNQQKTMPSQNKTSTAFTNLTNPGTSLPLSNSTNTMFSSAQNKTPVTETAKPNLDLNEMKKKAVEEAEKQFKNLVGEYCTLRNSQTRRIDLLKECRLKIDQNLAELNVDLSSLSDSIDEFPELIRDMVLYKDDLSENLERVSQKTFDAVDRAHELKALLDDIKFNKKSPTRDVLDFNNAKKMEILEDRYLNVLEKYEKMKSLLETLKSSSSNSQIQGISRMSEEAVISPMDQRKLNEATTKIATMILKFSQRLNFLNTKVRELQRLKKDSESKKVDRKSVLNRSKELDDSINALTDECTSMLNRMTVVVEQPSFISSIDDQDSEKTRVARQTILHRIMSLHSKEPISVRKVEPLNFLNGGERIKPVESREPQKNILSNITSTPSKQDVASRIQQAFTPPMKPKLVSTATQSPDWVDRNLGEVSDGSFLRDIGKTQTSTPKADKQPMFAPPAKPLFETPSEERLRPSIDLSTRIPVQTVPILDQRTKPIIGEIKPPTTEVKVTPNKPAISAAEKPSMPIAVKEPVSEDVSPIQPVNKVIPVTTTPPATIVIPVTSLPSTTPVSEVPALPKPAISFSSPALPKTPETTPVKAAVPEQVAPKVEASKPSFSFKSADVPQTNVSTTPAAVSFIFKPPQEPAAAAPSTNIGTAPKPNFSFKPPTTAQSSTPGFASFGPTPAGASTQRVETNDVGMEEDNSTSSAARSFGFLSTGPGAPQATPATTKSAFASGIFSQNKPPASSGFSFASPQFGGSSFPRPNQSTTNTSPSTFGSFGTPTAPSQPTFGGNAAFGGAPSFGGSAFGGGAQPFASSGSSSSGSSTFGGGSTGFQNFSNRSSAFGQLAQQSSPPQASTFGGVQPSGTGFGAFAAGGSGGSNTTGSLFGGGTSFGSTGSASQPTQKSSAFTTWR</sequence>
<feature type="compositionally biased region" description="Low complexity" evidence="1">
    <location>
        <begin position="759"/>
        <end position="790"/>
    </location>
</feature>
<proteinExistence type="predicted"/>
<feature type="region of interest" description="Disordered" evidence="1">
    <location>
        <begin position="759"/>
        <end position="811"/>
    </location>
</feature>
<dbReference type="Proteomes" id="UP000887540">
    <property type="component" value="Unplaced"/>
</dbReference>
<feature type="compositionally biased region" description="Polar residues" evidence="1">
    <location>
        <begin position="681"/>
        <end position="691"/>
    </location>
</feature>
<evidence type="ECO:0000313" key="3">
    <source>
        <dbReference type="WBParaSite" id="ACRNAN_scaffold185.g8688.t1"/>
    </source>
</evidence>
<feature type="region of interest" description="Disordered" evidence="1">
    <location>
        <begin position="453"/>
        <end position="486"/>
    </location>
</feature>
<feature type="region of interest" description="Disordered" evidence="1">
    <location>
        <begin position="659"/>
        <end position="743"/>
    </location>
</feature>
<dbReference type="AlphaFoldDB" id="A0A914D3X7"/>
<feature type="compositionally biased region" description="Gly residues" evidence="1">
    <location>
        <begin position="882"/>
        <end position="907"/>
    </location>
</feature>
<feature type="region of interest" description="Disordered" evidence="1">
    <location>
        <begin position="1"/>
        <end position="43"/>
    </location>
</feature>
<keyword evidence="2" id="KW-1185">Reference proteome</keyword>
<feature type="compositionally biased region" description="Polar residues" evidence="1">
    <location>
        <begin position="21"/>
        <end position="43"/>
    </location>
</feature>
<evidence type="ECO:0000313" key="2">
    <source>
        <dbReference type="Proteomes" id="UP000887540"/>
    </source>
</evidence>
<evidence type="ECO:0000256" key="1">
    <source>
        <dbReference type="SAM" id="MobiDB-lite"/>
    </source>
</evidence>
<feature type="compositionally biased region" description="Polar residues" evidence="1">
    <location>
        <begin position="791"/>
        <end position="804"/>
    </location>
</feature>
<organism evidence="2 3">
    <name type="scientific">Acrobeloides nanus</name>
    <dbReference type="NCBI Taxonomy" id="290746"/>
    <lineage>
        <taxon>Eukaryota</taxon>
        <taxon>Metazoa</taxon>
        <taxon>Ecdysozoa</taxon>
        <taxon>Nematoda</taxon>
        <taxon>Chromadorea</taxon>
        <taxon>Rhabditida</taxon>
        <taxon>Tylenchina</taxon>
        <taxon>Cephalobomorpha</taxon>
        <taxon>Cephaloboidea</taxon>
        <taxon>Cephalobidae</taxon>
        <taxon>Acrobeloides</taxon>
    </lineage>
</organism>
<feature type="compositionally biased region" description="Low complexity" evidence="1">
    <location>
        <begin position="828"/>
        <end position="840"/>
    </location>
</feature>
<accession>A0A914D3X7</accession>
<feature type="compositionally biased region" description="Polar residues" evidence="1">
    <location>
        <begin position="916"/>
        <end position="928"/>
    </location>
</feature>
<feature type="region of interest" description="Disordered" evidence="1">
    <location>
        <begin position="828"/>
        <end position="847"/>
    </location>
</feature>
<reference evidence="3" key="1">
    <citation type="submission" date="2022-11" db="UniProtKB">
        <authorList>
            <consortium name="WormBaseParasite"/>
        </authorList>
    </citation>
    <scope>IDENTIFICATION</scope>
</reference>
<feature type="compositionally biased region" description="Low complexity" evidence="1">
    <location>
        <begin position="863"/>
        <end position="872"/>
    </location>
</feature>
<dbReference type="WBParaSite" id="ACRNAN_scaffold185.g8688.t1">
    <property type="protein sequence ID" value="ACRNAN_scaffold185.g8688.t1"/>
    <property type="gene ID" value="ACRNAN_scaffold185.g8688"/>
</dbReference>
<feature type="region of interest" description="Disordered" evidence="1">
    <location>
        <begin position="859"/>
        <end position="928"/>
    </location>
</feature>
<protein>
    <submittedName>
        <fullName evidence="3">Nuclear pore complex protein</fullName>
    </submittedName>
</protein>